<dbReference type="InterPro" id="IPR020568">
    <property type="entry name" value="Ribosomal_Su5_D2-typ_SF"/>
</dbReference>
<dbReference type="Gene3D" id="3.40.50.300">
    <property type="entry name" value="P-loop containing nucleotide triphosphate hydrolases"/>
    <property type="match status" value="1"/>
</dbReference>
<name>A0A7W8D226_9FIRM</name>
<keyword evidence="1" id="KW-0547">Nucleotide-binding</keyword>
<dbReference type="InterPro" id="IPR005225">
    <property type="entry name" value="Small_GTP-bd"/>
</dbReference>
<dbReference type="InterPro" id="IPR005517">
    <property type="entry name" value="Transl_elong_EFG/EF2_IV"/>
</dbReference>
<dbReference type="SUPFAM" id="SSF52540">
    <property type="entry name" value="P-loop containing nucleoside triphosphate hydrolases"/>
    <property type="match status" value="1"/>
</dbReference>
<dbReference type="InterPro" id="IPR031157">
    <property type="entry name" value="G_TR_CS"/>
</dbReference>
<protein>
    <submittedName>
        <fullName evidence="5">Small GTP-binding protein</fullName>
    </submittedName>
</protein>
<dbReference type="Gene3D" id="2.40.30.10">
    <property type="entry name" value="Translation factors"/>
    <property type="match status" value="1"/>
</dbReference>
<dbReference type="InterPro" id="IPR014721">
    <property type="entry name" value="Ribsml_uS5_D2-typ_fold_subgr"/>
</dbReference>
<dbReference type="InterPro" id="IPR000795">
    <property type="entry name" value="T_Tr_GTP-bd_dom"/>
</dbReference>
<accession>A0A7W8D226</accession>
<dbReference type="InterPro" id="IPR041095">
    <property type="entry name" value="EFG_II"/>
</dbReference>
<dbReference type="GO" id="GO:0032790">
    <property type="term" value="P:ribosome disassembly"/>
    <property type="evidence" value="ECO:0007669"/>
    <property type="project" value="TreeGrafter"/>
</dbReference>
<dbReference type="EMBL" id="JACHHD010000005">
    <property type="protein sequence ID" value="MBB5184622.1"/>
    <property type="molecule type" value="Genomic_DNA"/>
</dbReference>
<dbReference type="Gene3D" id="3.30.230.10">
    <property type="match status" value="1"/>
</dbReference>
<reference evidence="5 6" key="1">
    <citation type="submission" date="2020-08" db="EMBL/GenBank/DDBJ databases">
        <title>Genomic Encyclopedia of Type Strains, Phase IV (KMG-IV): sequencing the most valuable type-strain genomes for metagenomic binning, comparative biology and taxonomic classification.</title>
        <authorList>
            <person name="Goeker M."/>
        </authorList>
    </citation>
    <scope>NUCLEOTIDE SEQUENCE [LARGE SCALE GENOMIC DNA]</scope>
    <source>
        <strain evidence="5 6">DSM 26963</strain>
    </source>
</reference>
<dbReference type="InterPro" id="IPR009000">
    <property type="entry name" value="Transl_B-barrel_sf"/>
</dbReference>
<dbReference type="PRINTS" id="PR00315">
    <property type="entry name" value="ELONGATNFCT"/>
</dbReference>
<dbReference type="Pfam" id="PF00009">
    <property type="entry name" value="GTP_EFTU"/>
    <property type="match status" value="1"/>
</dbReference>
<dbReference type="PANTHER" id="PTHR43261">
    <property type="entry name" value="TRANSLATION ELONGATION FACTOR G-RELATED"/>
    <property type="match status" value="1"/>
</dbReference>
<sequence>MKYITVGILAHVDAGKTTTIESMLVNAGLLKKAGRVDHQDAFLDYDAQERDRGITIYSKEASFNYKDAQIFLIDTPGHIDFSSEMERTLGILDLAVLIINGQDGVQSHTETIWKCLESYHIPVIVFINKMDISYHSPEELLQDLEDRCSPHMAVPSADDFEEQVSLCDDTLLDAYMENGSLAQEMIQEAFLQRKFFPVFFGSALKNNGVKELMDQMIQLFESPLYPPEFGARIFKITKDGQGNRLTHIKITGGSLKPKQKISETEKVDQIRLYNGPSYQLLSQAQAGMVVALKGIEHAEIGQGLGFEKDSPPPMLNAYLNYRLLLPQGVDPLEIKDILDQLANEDPSLQIEMNENTHQISLRLMGDIQMEVLQKRIETLSGISVGFGLDRVLYKETIKVPVIGMGHFEPLRHYAEVHLRLEPLARGKGLQFEADLSSDDLALNWQRLILTHLKEKRHRGVLTGSPITDMKITLIAGKSHLKHTEGGDFRQATYRAVRQGLKMAESILLEPYYRFTLQVPSSRLSKALFDLESRQAEVKIEDLGNETMEISGKGPVRTLMNYQNEVMAYTRGAGRYSCVLDGYYPCAEQEKIVKEIGYDSEADLKNPTGSIFCFHGSGTYIPYDEVAEYMHIQPKSQNEHSYQRVRHTVNEEELKNVFNTLGGKNKREEKKPKKIKRKIDLNEQKVNSEPKKEECLIIDGYNMIFSWNSLRTFGNSKIDLARDALIDQISNFQGYRQIKILLVFDGWRLPHNIGSSFRQGGLDIVYTRTGQSADQYIERKVHELKGKYRITVATGDGLIQNAILANGARRMSNTELESQVLSVNKKALSHLNP</sequence>
<dbReference type="PANTHER" id="PTHR43261:SF1">
    <property type="entry name" value="RIBOSOME-RELEASING FACTOR 2, MITOCHONDRIAL"/>
    <property type="match status" value="1"/>
</dbReference>
<evidence type="ECO:0000256" key="1">
    <source>
        <dbReference type="ARBA" id="ARBA00022741"/>
    </source>
</evidence>
<dbReference type="Proteomes" id="UP000521313">
    <property type="component" value="Unassembled WGS sequence"/>
</dbReference>
<dbReference type="GO" id="GO:0005525">
    <property type="term" value="F:GTP binding"/>
    <property type="evidence" value="ECO:0007669"/>
    <property type="project" value="UniProtKB-KW"/>
</dbReference>
<gene>
    <name evidence="5" type="ORF">HNQ43_000663</name>
</gene>
<dbReference type="GO" id="GO:0003924">
    <property type="term" value="F:GTPase activity"/>
    <property type="evidence" value="ECO:0007669"/>
    <property type="project" value="InterPro"/>
</dbReference>
<dbReference type="Pfam" id="PF03764">
    <property type="entry name" value="EFG_IV"/>
    <property type="match status" value="1"/>
</dbReference>
<dbReference type="InterPro" id="IPR027417">
    <property type="entry name" value="P-loop_NTPase"/>
</dbReference>
<dbReference type="AlphaFoldDB" id="A0A7W8D226"/>
<dbReference type="PROSITE" id="PS00301">
    <property type="entry name" value="G_TR_1"/>
    <property type="match status" value="1"/>
</dbReference>
<evidence type="ECO:0000256" key="3">
    <source>
        <dbReference type="ARBA" id="ARBA00023134"/>
    </source>
</evidence>
<keyword evidence="2" id="KW-0648">Protein biosynthesis</keyword>
<dbReference type="SUPFAM" id="SSF54980">
    <property type="entry name" value="EF-G C-terminal domain-like"/>
    <property type="match status" value="2"/>
</dbReference>
<organism evidence="5 6">
    <name type="scientific">Faecalicoccus acidiformans</name>
    <dbReference type="NCBI Taxonomy" id="915173"/>
    <lineage>
        <taxon>Bacteria</taxon>
        <taxon>Bacillati</taxon>
        <taxon>Bacillota</taxon>
        <taxon>Erysipelotrichia</taxon>
        <taxon>Erysipelotrichales</taxon>
        <taxon>Erysipelotrichaceae</taxon>
        <taxon>Faecalicoccus</taxon>
    </lineage>
</organism>
<comment type="caution">
    <text evidence="5">The sequence shown here is derived from an EMBL/GenBank/DDBJ whole genome shotgun (WGS) entry which is preliminary data.</text>
</comment>
<dbReference type="SUPFAM" id="SSF54211">
    <property type="entry name" value="Ribosomal protein S5 domain 2-like"/>
    <property type="match status" value="1"/>
</dbReference>
<dbReference type="NCBIfam" id="TIGR00231">
    <property type="entry name" value="small_GTP"/>
    <property type="match status" value="1"/>
</dbReference>
<dbReference type="InterPro" id="IPR010298">
    <property type="entry name" value="YacP-like"/>
</dbReference>
<dbReference type="PROSITE" id="PS51722">
    <property type="entry name" value="G_TR_2"/>
    <property type="match status" value="1"/>
</dbReference>
<dbReference type="Gene3D" id="3.30.70.870">
    <property type="entry name" value="Elongation Factor G (Translational Gtpase), domain 3"/>
    <property type="match status" value="1"/>
</dbReference>
<dbReference type="InterPro" id="IPR035647">
    <property type="entry name" value="EFG_III/V"/>
</dbReference>
<proteinExistence type="predicted"/>
<evidence type="ECO:0000259" key="4">
    <source>
        <dbReference type="PROSITE" id="PS51722"/>
    </source>
</evidence>
<dbReference type="GO" id="GO:0006412">
    <property type="term" value="P:translation"/>
    <property type="evidence" value="ECO:0007669"/>
    <property type="project" value="UniProtKB-KW"/>
</dbReference>
<dbReference type="Pfam" id="PF00679">
    <property type="entry name" value="EFG_C"/>
    <property type="match status" value="1"/>
</dbReference>
<evidence type="ECO:0000256" key="2">
    <source>
        <dbReference type="ARBA" id="ARBA00022917"/>
    </source>
</evidence>
<dbReference type="InterPro" id="IPR000640">
    <property type="entry name" value="EFG_V-like"/>
</dbReference>
<evidence type="ECO:0000313" key="6">
    <source>
        <dbReference type="Proteomes" id="UP000521313"/>
    </source>
</evidence>
<dbReference type="Pfam" id="PF14492">
    <property type="entry name" value="EFG_III"/>
    <property type="match status" value="1"/>
</dbReference>
<dbReference type="SMART" id="SM00889">
    <property type="entry name" value="EFG_IV"/>
    <property type="match status" value="1"/>
</dbReference>
<feature type="domain" description="Tr-type G" evidence="4">
    <location>
        <begin position="1"/>
        <end position="224"/>
    </location>
</feature>
<dbReference type="Gene3D" id="3.30.70.240">
    <property type="match status" value="1"/>
</dbReference>
<dbReference type="SUPFAM" id="SSF50447">
    <property type="entry name" value="Translation proteins"/>
    <property type="match status" value="1"/>
</dbReference>
<dbReference type="RefSeq" id="WP_183374737.1">
    <property type="nucleotide sequence ID" value="NZ_JACHHD010000005.1"/>
</dbReference>
<dbReference type="CDD" id="cd10912">
    <property type="entry name" value="PIN_YacP-like"/>
    <property type="match status" value="1"/>
</dbReference>
<evidence type="ECO:0000313" key="5">
    <source>
        <dbReference type="EMBL" id="MBB5184622.1"/>
    </source>
</evidence>
<dbReference type="Pfam" id="PF05991">
    <property type="entry name" value="NYN_YacP"/>
    <property type="match status" value="1"/>
</dbReference>
<keyword evidence="3" id="KW-0342">GTP-binding</keyword>